<dbReference type="Proteomes" id="UP000821865">
    <property type="component" value="Chromosome 3"/>
</dbReference>
<name>A0ACB8D5R6_DERSI</name>
<dbReference type="EMBL" id="CM023472">
    <property type="protein sequence ID" value="KAH7959785.1"/>
    <property type="molecule type" value="Genomic_DNA"/>
</dbReference>
<proteinExistence type="predicted"/>
<keyword evidence="2" id="KW-1185">Reference proteome</keyword>
<protein>
    <submittedName>
        <fullName evidence="1">Uncharacterized protein</fullName>
    </submittedName>
</protein>
<gene>
    <name evidence="1" type="ORF">HPB49_013835</name>
</gene>
<organism evidence="1 2">
    <name type="scientific">Dermacentor silvarum</name>
    <name type="common">Tick</name>
    <dbReference type="NCBI Taxonomy" id="543639"/>
    <lineage>
        <taxon>Eukaryota</taxon>
        <taxon>Metazoa</taxon>
        <taxon>Ecdysozoa</taxon>
        <taxon>Arthropoda</taxon>
        <taxon>Chelicerata</taxon>
        <taxon>Arachnida</taxon>
        <taxon>Acari</taxon>
        <taxon>Parasitiformes</taxon>
        <taxon>Ixodida</taxon>
        <taxon>Ixodoidea</taxon>
        <taxon>Ixodidae</taxon>
        <taxon>Rhipicephalinae</taxon>
        <taxon>Dermacentor</taxon>
    </lineage>
</organism>
<comment type="caution">
    <text evidence="1">The sequence shown here is derived from an EMBL/GenBank/DDBJ whole genome shotgun (WGS) entry which is preliminary data.</text>
</comment>
<evidence type="ECO:0000313" key="2">
    <source>
        <dbReference type="Proteomes" id="UP000821865"/>
    </source>
</evidence>
<accession>A0ACB8D5R6</accession>
<reference evidence="1" key="1">
    <citation type="submission" date="2020-05" db="EMBL/GenBank/DDBJ databases">
        <title>Large-scale comparative analyses of tick genomes elucidate their genetic diversity and vector capacities.</title>
        <authorList>
            <person name="Jia N."/>
            <person name="Wang J."/>
            <person name="Shi W."/>
            <person name="Du L."/>
            <person name="Sun Y."/>
            <person name="Zhan W."/>
            <person name="Jiang J."/>
            <person name="Wang Q."/>
            <person name="Zhang B."/>
            <person name="Ji P."/>
            <person name="Sakyi L.B."/>
            <person name="Cui X."/>
            <person name="Yuan T."/>
            <person name="Jiang B."/>
            <person name="Yang W."/>
            <person name="Lam T.T.-Y."/>
            <person name="Chang Q."/>
            <person name="Ding S."/>
            <person name="Wang X."/>
            <person name="Zhu J."/>
            <person name="Ruan X."/>
            <person name="Zhao L."/>
            <person name="Wei J."/>
            <person name="Que T."/>
            <person name="Du C."/>
            <person name="Cheng J."/>
            <person name="Dai P."/>
            <person name="Han X."/>
            <person name="Huang E."/>
            <person name="Gao Y."/>
            <person name="Liu J."/>
            <person name="Shao H."/>
            <person name="Ye R."/>
            <person name="Li L."/>
            <person name="Wei W."/>
            <person name="Wang X."/>
            <person name="Wang C."/>
            <person name="Yang T."/>
            <person name="Huo Q."/>
            <person name="Li W."/>
            <person name="Guo W."/>
            <person name="Chen H."/>
            <person name="Zhou L."/>
            <person name="Ni X."/>
            <person name="Tian J."/>
            <person name="Zhou Y."/>
            <person name="Sheng Y."/>
            <person name="Liu T."/>
            <person name="Pan Y."/>
            <person name="Xia L."/>
            <person name="Li J."/>
            <person name="Zhao F."/>
            <person name="Cao W."/>
        </authorList>
    </citation>
    <scope>NUCLEOTIDE SEQUENCE</scope>
    <source>
        <strain evidence="1">Dsil-2018</strain>
    </source>
</reference>
<sequence>MMGGFIVRVASENIPCASCVALLQGPKASTPLLGLIAQQDRGGLFYPSHELVKILVGLKKFVDSVLPHRKR</sequence>
<evidence type="ECO:0000313" key="1">
    <source>
        <dbReference type="EMBL" id="KAH7959785.1"/>
    </source>
</evidence>